<evidence type="ECO:0000256" key="1">
    <source>
        <dbReference type="ARBA" id="ARBA00004202"/>
    </source>
</evidence>
<evidence type="ECO:0000256" key="3">
    <source>
        <dbReference type="ARBA" id="ARBA00022448"/>
    </source>
</evidence>
<keyword evidence="9" id="KW-1278">Translocase</keyword>
<organism evidence="12 13">
    <name type="scientific">Nitratireductor arenosus</name>
    <dbReference type="NCBI Taxonomy" id="2682096"/>
    <lineage>
        <taxon>Bacteria</taxon>
        <taxon>Pseudomonadati</taxon>
        <taxon>Pseudomonadota</taxon>
        <taxon>Alphaproteobacteria</taxon>
        <taxon>Hyphomicrobiales</taxon>
        <taxon>Phyllobacteriaceae</taxon>
        <taxon>Nitratireductor</taxon>
    </lineage>
</organism>
<dbReference type="PANTHER" id="PTHR43790:SF9">
    <property type="entry name" value="GALACTOFURANOSE TRANSPORTER ATP-BINDING PROTEIN YTFR"/>
    <property type="match status" value="1"/>
</dbReference>
<proteinExistence type="inferred from homology"/>
<feature type="domain" description="ABC transporter" evidence="11">
    <location>
        <begin position="8"/>
        <end position="243"/>
    </location>
</feature>
<dbReference type="Proteomes" id="UP000463224">
    <property type="component" value="Unassembled WGS sequence"/>
</dbReference>
<dbReference type="GO" id="GO:0005886">
    <property type="term" value="C:plasma membrane"/>
    <property type="evidence" value="ECO:0007669"/>
    <property type="project" value="UniProtKB-SubCell"/>
</dbReference>
<reference evidence="12 13" key="1">
    <citation type="submission" date="2019-12" db="EMBL/GenBank/DDBJ databases">
        <title>Nitratireductor arenosus sp. nov., Isolated from sea sand, Jeju island, South Korea.</title>
        <authorList>
            <person name="Kim W."/>
        </authorList>
    </citation>
    <scope>NUCLEOTIDE SEQUENCE [LARGE SCALE GENOMIC DNA]</scope>
    <source>
        <strain evidence="12 13">CAU 1489</strain>
    </source>
</reference>
<evidence type="ECO:0000256" key="6">
    <source>
        <dbReference type="ARBA" id="ARBA00022737"/>
    </source>
</evidence>
<keyword evidence="7" id="KW-0547">Nucleotide-binding</keyword>
<keyword evidence="3" id="KW-0813">Transport</keyword>
<dbReference type="InterPro" id="IPR050107">
    <property type="entry name" value="ABC_carbohydrate_import_ATPase"/>
</dbReference>
<evidence type="ECO:0000259" key="11">
    <source>
        <dbReference type="PROSITE" id="PS50893"/>
    </source>
</evidence>
<dbReference type="Gene3D" id="3.40.50.300">
    <property type="entry name" value="P-loop containing nucleotide triphosphate hydrolases"/>
    <property type="match status" value="2"/>
</dbReference>
<dbReference type="CDD" id="cd03215">
    <property type="entry name" value="ABC_Carb_Monos_II"/>
    <property type="match status" value="1"/>
</dbReference>
<keyword evidence="8 12" id="KW-0067">ATP-binding</keyword>
<dbReference type="GO" id="GO:0005524">
    <property type="term" value="F:ATP binding"/>
    <property type="evidence" value="ECO:0007669"/>
    <property type="project" value="UniProtKB-KW"/>
</dbReference>
<dbReference type="AlphaFoldDB" id="A0A844QBY3"/>
<dbReference type="FunFam" id="3.40.50.300:FF:000127">
    <property type="entry name" value="Ribose import ATP-binding protein RbsA"/>
    <property type="match status" value="1"/>
</dbReference>
<name>A0A844QBY3_9HYPH</name>
<dbReference type="EMBL" id="WPHG01000001">
    <property type="protein sequence ID" value="MVA96742.1"/>
    <property type="molecule type" value="Genomic_DNA"/>
</dbReference>
<protein>
    <submittedName>
        <fullName evidence="12">ATP-binding cassette domain-containing protein</fullName>
    </submittedName>
</protein>
<evidence type="ECO:0000256" key="2">
    <source>
        <dbReference type="ARBA" id="ARBA00005417"/>
    </source>
</evidence>
<comment type="caution">
    <text evidence="12">The sequence shown here is derived from an EMBL/GenBank/DDBJ whole genome shotgun (WGS) entry which is preliminary data.</text>
</comment>
<keyword evidence="13" id="KW-1185">Reference proteome</keyword>
<evidence type="ECO:0000256" key="10">
    <source>
        <dbReference type="ARBA" id="ARBA00023136"/>
    </source>
</evidence>
<feature type="domain" description="ABC transporter" evidence="11">
    <location>
        <begin position="250"/>
        <end position="495"/>
    </location>
</feature>
<sequence length="500" mass="53919">MAATAPLIEVESLSKSFGAVRALQDMALAGHAGKVHAVMGENGAGKSTLMKLLSGVFRPDSGSIRLRGAEMAFHHPRDAQKAGISTIFQEFSLLPNLSVAENLFLGREREGGRRLGAAEIRRRTREALAALDLRIDPDRRVGSLSVGHQQMVEIAKGVLADASVFIFDEPTAALASHEVETLFALIRRLAGNGKVIFYISHRLSEIFAICDDITIMKDGRFVRTVATVETDVDEVIQGMVGRPIEELFEPRAETLGPVLLKAEALVGEAAPKPLSLEIRAGEIVGIAGLEGQGQQELMRLIAGFAPARAGVLTLADRRIEGLSARRRMAAGIGFVPENRKDDGLFLSLDIGANMATAEIARRRLFGWVPGMGARTAEIMRQLAVKAPDARTPVVDLSGGNQQKVVLGRWLMAGARVLLCEEPTRGVDVGAKREIYRQLRNFAGQGRGVLVTSRELPELIGLCDRLLVIRDGELVAETMAHEASEDDLLRSALPVAESEAA</sequence>
<dbReference type="InterPro" id="IPR003593">
    <property type="entry name" value="AAA+_ATPase"/>
</dbReference>
<keyword evidence="10" id="KW-0472">Membrane</keyword>
<dbReference type="InterPro" id="IPR027417">
    <property type="entry name" value="P-loop_NTPase"/>
</dbReference>
<keyword evidence="4" id="KW-1003">Cell membrane</keyword>
<dbReference type="InterPro" id="IPR017871">
    <property type="entry name" value="ABC_transporter-like_CS"/>
</dbReference>
<evidence type="ECO:0000313" key="12">
    <source>
        <dbReference type="EMBL" id="MVA96742.1"/>
    </source>
</evidence>
<evidence type="ECO:0000256" key="9">
    <source>
        <dbReference type="ARBA" id="ARBA00022967"/>
    </source>
</evidence>
<keyword evidence="6" id="KW-0677">Repeat</keyword>
<keyword evidence="5" id="KW-0762">Sugar transport</keyword>
<comment type="subcellular location">
    <subcellularLocation>
        <location evidence="1">Cell membrane</location>
        <topology evidence="1">Peripheral membrane protein</topology>
    </subcellularLocation>
</comment>
<evidence type="ECO:0000256" key="7">
    <source>
        <dbReference type="ARBA" id="ARBA00022741"/>
    </source>
</evidence>
<evidence type="ECO:0000313" key="13">
    <source>
        <dbReference type="Proteomes" id="UP000463224"/>
    </source>
</evidence>
<dbReference type="PROSITE" id="PS50893">
    <property type="entry name" value="ABC_TRANSPORTER_2"/>
    <property type="match status" value="2"/>
</dbReference>
<evidence type="ECO:0000256" key="4">
    <source>
        <dbReference type="ARBA" id="ARBA00022475"/>
    </source>
</evidence>
<dbReference type="CDD" id="cd03216">
    <property type="entry name" value="ABC_Carb_Monos_I"/>
    <property type="match status" value="1"/>
</dbReference>
<dbReference type="SMART" id="SM00382">
    <property type="entry name" value="AAA"/>
    <property type="match status" value="2"/>
</dbReference>
<dbReference type="PROSITE" id="PS00211">
    <property type="entry name" value="ABC_TRANSPORTER_1"/>
    <property type="match status" value="1"/>
</dbReference>
<evidence type="ECO:0000256" key="8">
    <source>
        <dbReference type="ARBA" id="ARBA00022840"/>
    </source>
</evidence>
<dbReference type="PANTHER" id="PTHR43790">
    <property type="entry name" value="CARBOHYDRATE TRANSPORT ATP-BINDING PROTEIN MG119-RELATED"/>
    <property type="match status" value="1"/>
</dbReference>
<dbReference type="GO" id="GO:0016887">
    <property type="term" value="F:ATP hydrolysis activity"/>
    <property type="evidence" value="ECO:0007669"/>
    <property type="project" value="InterPro"/>
</dbReference>
<dbReference type="Pfam" id="PF00005">
    <property type="entry name" value="ABC_tran"/>
    <property type="match status" value="2"/>
</dbReference>
<dbReference type="InterPro" id="IPR003439">
    <property type="entry name" value="ABC_transporter-like_ATP-bd"/>
</dbReference>
<accession>A0A844QBY3</accession>
<gene>
    <name evidence="12" type="ORF">GN330_05715</name>
</gene>
<comment type="similarity">
    <text evidence="2">Belongs to the ABC transporter superfamily.</text>
</comment>
<evidence type="ECO:0000256" key="5">
    <source>
        <dbReference type="ARBA" id="ARBA00022597"/>
    </source>
</evidence>
<dbReference type="SUPFAM" id="SSF52540">
    <property type="entry name" value="P-loop containing nucleoside triphosphate hydrolases"/>
    <property type="match status" value="2"/>
</dbReference>